<reference evidence="1 2" key="1">
    <citation type="submission" date="2020-07" db="EMBL/GenBank/DDBJ databases">
        <title>Genomic Encyclopedia of Type Strains, Phase IV (KMG-V): Genome sequencing to study the core and pangenomes of soil and plant-associated prokaryotes.</title>
        <authorList>
            <person name="Whitman W."/>
        </authorList>
    </citation>
    <scope>NUCLEOTIDE SEQUENCE [LARGE SCALE GENOMIC DNA]</scope>
    <source>
        <strain evidence="1 2">M8UP22</strain>
    </source>
</reference>
<gene>
    <name evidence="1" type="ORF">HDF08_000931</name>
</gene>
<dbReference type="EMBL" id="JACCCU010000001">
    <property type="protein sequence ID" value="NYF88864.1"/>
    <property type="molecule type" value="Genomic_DNA"/>
</dbReference>
<organism evidence="1 2">
    <name type="scientific">Tunturiibacter lichenicola</name>
    <dbReference type="NCBI Taxonomy" id="2051959"/>
    <lineage>
        <taxon>Bacteria</taxon>
        <taxon>Pseudomonadati</taxon>
        <taxon>Acidobacteriota</taxon>
        <taxon>Terriglobia</taxon>
        <taxon>Terriglobales</taxon>
        <taxon>Acidobacteriaceae</taxon>
        <taxon>Tunturiibacter</taxon>
    </lineage>
</organism>
<dbReference type="Proteomes" id="UP000564385">
    <property type="component" value="Unassembled WGS sequence"/>
</dbReference>
<evidence type="ECO:0000313" key="2">
    <source>
        <dbReference type="Proteomes" id="UP000564385"/>
    </source>
</evidence>
<proteinExistence type="predicted"/>
<accession>A0A852VEI2</accession>
<protein>
    <submittedName>
        <fullName evidence="1">Uncharacterized protein</fullName>
    </submittedName>
</protein>
<name>A0A852VEI2_9BACT</name>
<comment type="caution">
    <text evidence="1">The sequence shown here is derived from an EMBL/GenBank/DDBJ whole genome shotgun (WGS) entry which is preliminary data.</text>
</comment>
<dbReference type="AlphaFoldDB" id="A0A852VEI2"/>
<evidence type="ECO:0000313" key="1">
    <source>
        <dbReference type="EMBL" id="NYF88864.1"/>
    </source>
</evidence>
<sequence>MLDLSEVGCTLLSGLRGALTIKLHLSVVLVLCWKSCSKRFSFSKVLWAFFVVGLGRIADYRTGLEEQNREGPLIVGSYGG</sequence>